<comment type="subcellular location">
    <subcellularLocation>
        <location evidence="5">Cell inner membrane</location>
        <topology evidence="5">Multi-pass membrane protein</topology>
    </subcellularLocation>
</comment>
<dbReference type="InterPro" id="IPR006008">
    <property type="entry name" value="YciB"/>
</dbReference>
<evidence type="ECO:0000313" key="7">
    <source>
        <dbReference type="Proteomes" id="UP000198816"/>
    </source>
</evidence>
<feature type="transmembrane region" description="Helical" evidence="5">
    <location>
        <begin position="121"/>
        <end position="141"/>
    </location>
</feature>
<feature type="transmembrane region" description="Helical" evidence="5">
    <location>
        <begin position="80"/>
        <end position="100"/>
    </location>
</feature>
<dbReference type="Proteomes" id="UP000198816">
    <property type="component" value="Unassembled WGS sequence"/>
</dbReference>
<keyword evidence="2 5" id="KW-0812">Transmembrane</keyword>
<dbReference type="OrthoDB" id="9788219at2"/>
<comment type="similarity">
    <text evidence="5">Belongs to the YciB family.</text>
</comment>
<evidence type="ECO:0000313" key="6">
    <source>
        <dbReference type="EMBL" id="SDW02755.1"/>
    </source>
</evidence>
<feature type="transmembrane region" description="Helical" evidence="5">
    <location>
        <begin position="192"/>
        <end position="210"/>
    </location>
</feature>
<keyword evidence="3 5" id="KW-1133">Transmembrane helix</keyword>
<dbReference type="Pfam" id="PF04279">
    <property type="entry name" value="IspA"/>
    <property type="match status" value="2"/>
</dbReference>
<dbReference type="RefSeq" id="WP_093027128.1">
    <property type="nucleotide sequence ID" value="NZ_FNNZ01000001.1"/>
</dbReference>
<protein>
    <recommendedName>
        <fullName evidence="5">Inner membrane-spanning protein YciB</fullName>
    </recommendedName>
</protein>
<gene>
    <name evidence="5" type="primary">yciB</name>
    <name evidence="6" type="ORF">SAMN05421783_101139</name>
</gene>
<reference evidence="7" key="1">
    <citation type="submission" date="2016-10" db="EMBL/GenBank/DDBJ databases">
        <authorList>
            <person name="Varghese N."/>
            <person name="Submissions S."/>
        </authorList>
    </citation>
    <scope>NUCLEOTIDE SEQUENCE [LARGE SCALE GENOMIC DNA]</scope>
    <source>
        <strain evidence="7">DSM 217</strain>
    </source>
</reference>
<keyword evidence="1 5" id="KW-1003">Cell membrane</keyword>
<feature type="transmembrane region" description="Helical" evidence="5">
    <location>
        <begin position="49"/>
        <end position="68"/>
    </location>
</feature>
<evidence type="ECO:0000256" key="5">
    <source>
        <dbReference type="HAMAP-Rule" id="MF_00189"/>
    </source>
</evidence>
<proteinExistence type="inferred from homology"/>
<organism evidence="6 7">
    <name type="scientific">Thiocapsa roseopersicina</name>
    <dbReference type="NCBI Taxonomy" id="1058"/>
    <lineage>
        <taxon>Bacteria</taxon>
        <taxon>Pseudomonadati</taxon>
        <taxon>Pseudomonadota</taxon>
        <taxon>Gammaproteobacteria</taxon>
        <taxon>Chromatiales</taxon>
        <taxon>Chromatiaceae</taxon>
        <taxon>Thiocapsa</taxon>
    </lineage>
</organism>
<dbReference type="HAMAP" id="MF_00189">
    <property type="entry name" value="YciB"/>
    <property type="match status" value="1"/>
</dbReference>
<feature type="transmembrane region" description="Helical" evidence="5">
    <location>
        <begin position="22"/>
        <end position="42"/>
    </location>
</feature>
<dbReference type="PANTHER" id="PTHR36917">
    <property type="entry name" value="INTRACELLULAR SEPTATION PROTEIN A-RELATED"/>
    <property type="match status" value="1"/>
</dbReference>
<sequence>MKFLVDFFPILLFFAAYKLEGIYVATGVAILASAILVGWSWIRRRHVETMPLVTLGLLVLFGGLTLALHDPIFVMWKPTIVNWLFGAVFLGSQFIGKQTLIERMMGKAIEIPSAVWTRLNMMWIGFFFVTGLVNLFVVYIGSGFFGAQQALILASGLQDIDLSACAERFGGDLLSLCNDAQAREDIWVNFKLFGMMGMTLVFVVAQAFYLSRHMKDEPRTLEAD</sequence>
<evidence type="ECO:0000256" key="3">
    <source>
        <dbReference type="ARBA" id="ARBA00022989"/>
    </source>
</evidence>
<keyword evidence="7" id="KW-1185">Reference proteome</keyword>
<keyword evidence="4 5" id="KW-0472">Membrane</keyword>
<dbReference type="PANTHER" id="PTHR36917:SF1">
    <property type="entry name" value="INNER MEMBRANE-SPANNING PROTEIN YCIB"/>
    <property type="match status" value="1"/>
</dbReference>
<dbReference type="AlphaFoldDB" id="A0A1H2Q6L1"/>
<evidence type="ECO:0000256" key="2">
    <source>
        <dbReference type="ARBA" id="ARBA00022692"/>
    </source>
</evidence>
<accession>A0A1H2Q6L1</accession>
<dbReference type="STRING" id="1058.SAMN05421783_101139"/>
<name>A0A1H2Q6L1_THIRO</name>
<evidence type="ECO:0000256" key="4">
    <source>
        <dbReference type="ARBA" id="ARBA00023136"/>
    </source>
</evidence>
<keyword evidence="5" id="KW-0997">Cell inner membrane</keyword>
<dbReference type="GO" id="GO:0005886">
    <property type="term" value="C:plasma membrane"/>
    <property type="evidence" value="ECO:0007669"/>
    <property type="project" value="UniProtKB-SubCell"/>
</dbReference>
<comment type="function">
    <text evidence="5">Plays a role in cell envelope biogenesis, maintenance of cell envelope integrity and membrane homeostasis.</text>
</comment>
<dbReference type="EMBL" id="FNNZ01000001">
    <property type="protein sequence ID" value="SDW02755.1"/>
    <property type="molecule type" value="Genomic_DNA"/>
</dbReference>
<evidence type="ECO:0000256" key="1">
    <source>
        <dbReference type="ARBA" id="ARBA00022475"/>
    </source>
</evidence>